<proteinExistence type="predicted"/>
<accession>A0AAX4K205</accession>
<gene>
    <name evidence="2" type="ORF">L201_005737</name>
</gene>
<dbReference type="GeneID" id="91096407"/>
<evidence type="ECO:0000256" key="1">
    <source>
        <dbReference type="SAM" id="MobiDB-lite"/>
    </source>
</evidence>
<dbReference type="Proteomes" id="UP001355207">
    <property type="component" value="Chromosome 7"/>
</dbReference>
<keyword evidence="3" id="KW-1185">Reference proteome</keyword>
<evidence type="ECO:0000313" key="3">
    <source>
        <dbReference type="Proteomes" id="UP001355207"/>
    </source>
</evidence>
<feature type="compositionally biased region" description="Basic and acidic residues" evidence="1">
    <location>
        <begin position="25"/>
        <end position="36"/>
    </location>
</feature>
<protein>
    <submittedName>
        <fullName evidence="2">Uncharacterized protein</fullName>
    </submittedName>
</protein>
<organism evidence="2 3">
    <name type="scientific">Kwoniella dendrophila CBS 6074</name>
    <dbReference type="NCBI Taxonomy" id="1295534"/>
    <lineage>
        <taxon>Eukaryota</taxon>
        <taxon>Fungi</taxon>
        <taxon>Dikarya</taxon>
        <taxon>Basidiomycota</taxon>
        <taxon>Agaricomycotina</taxon>
        <taxon>Tremellomycetes</taxon>
        <taxon>Tremellales</taxon>
        <taxon>Cryptococcaceae</taxon>
        <taxon>Kwoniella</taxon>
    </lineage>
</organism>
<dbReference type="AlphaFoldDB" id="A0AAX4K205"/>
<reference evidence="2 3" key="1">
    <citation type="submission" date="2024-01" db="EMBL/GenBank/DDBJ databases">
        <title>Comparative genomics of Cryptococcus and Kwoniella reveals pathogenesis evolution and contrasting modes of karyotype evolution via chromosome fusion or intercentromeric recombination.</title>
        <authorList>
            <person name="Coelho M.A."/>
            <person name="David-Palma M."/>
            <person name="Shea T."/>
            <person name="Bowers K."/>
            <person name="McGinley-Smith S."/>
            <person name="Mohammad A.W."/>
            <person name="Gnirke A."/>
            <person name="Yurkov A.M."/>
            <person name="Nowrousian M."/>
            <person name="Sun S."/>
            <person name="Cuomo C.A."/>
            <person name="Heitman J."/>
        </authorList>
    </citation>
    <scope>NUCLEOTIDE SEQUENCE [LARGE SCALE GENOMIC DNA]</scope>
    <source>
        <strain evidence="2 3">CBS 6074</strain>
    </source>
</reference>
<feature type="region of interest" description="Disordered" evidence="1">
    <location>
        <begin position="1"/>
        <end position="45"/>
    </location>
</feature>
<name>A0AAX4K205_9TREE</name>
<sequence>MSLLPQYKSDTKFNEEESLPLWVNHDNEDDHDHKDDEESLPGYPPRHSDLYISGASGSGTKSHTITYILCKSWGREDEVLGVLGKSKEETIAITQRIFKELTSIPAERIELLVPFEQDNESGGKNTKWIKISDDAWSIRFDNSDDPPKSLKIKMIPTPEEEAESEFISII</sequence>
<dbReference type="RefSeq" id="XP_066077563.1">
    <property type="nucleotide sequence ID" value="XM_066221466.1"/>
</dbReference>
<evidence type="ECO:0000313" key="2">
    <source>
        <dbReference type="EMBL" id="WWC90800.1"/>
    </source>
</evidence>
<dbReference type="EMBL" id="CP144104">
    <property type="protein sequence ID" value="WWC90800.1"/>
    <property type="molecule type" value="Genomic_DNA"/>
</dbReference>